<dbReference type="SUPFAM" id="SSF52058">
    <property type="entry name" value="L domain-like"/>
    <property type="match status" value="1"/>
</dbReference>
<organism evidence="3 4">
    <name type="scientific">Kingdonia uniflora</name>
    <dbReference type="NCBI Taxonomy" id="39325"/>
    <lineage>
        <taxon>Eukaryota</taxon>
        <taxon>Viridiplantae</taxon>
        <taxon>Streptophyta</taxon>
        <taxon>Embryophyta</taxon>
        <taxon>Tracheophyta</taxon>
        <taxon>Spermatophyta</taxon>
        <taxon>Magnoliopsida</taxon>
        <taxon>Ranunculales</taxon>
        <taxon>Circaeasteraceae</taxon>
        <taxon>Kingdonia</taxon>
    </lineage>
</organism>
<keyword evidence="4" id="KW-1185">Reference proteome</keyword>
<name>A0A7J7LGI3_9MAGN</name>
<accession>A0A7J7LGI3</accession>
<reference evidence="3 4" key="1">
    <citation type="journal article" date="2020" name="IScience">
        <title>Genome Sequencing of the Endangered Kingdonia uniflora (Circaeasteraceae, Ranunculales) Reveals Potential Mechanisms of Evolutionary Specialization.</title>
        <authorList>
            <person name="Sun Y."/>
            <person name="Deng T."/>
            <person name="Zhang A."/>
            <person name="Moore M.J."/>
            <person name="Landis J.B."/>
            <person name="Lin N."/>
            <person name="Zhang H."/>
            <person name="Zhang X."/>
            <person name="Huang J."/>
            <person name="Zhang X."/>
            <person name="Sun H."/>
            <person name="Wang H."/>
        </authorList>
    </citation>
    <scope>NUCLEOTIDE SEQUENCE [LARGE SCALE GENOMIC DNA]</scope>
    <source>
        <strain evidence="3">TB1705</strain>
        <tissue evidence="3">Leaf</tissue>
    </source>
</reference>
<evidence type="ECO:0000313" key="3">
    <source>
        <dbReference type="EMBL" id="KAF6141733.1"/>
    </source>
</evidence>
<evidence type="ECO:0000259" key="2">
    <source>
        <dbReference type="Pfam" id="PF25019"/>
    </source>
</evidence>
<dbReference type="OrthoDB" id="1166019at2759"/>
<dbReference type="Pfam" id="PF25019">
    <property type="entry name" value="LRR_R13L1-DRL21"/>
    <property type="match status" value="1"/>
</dbReference>
<dbReference type="Proteomes" id="UP000541444">
    <property type="component" value="Unassembled WGS sequence"/>
</dbReference>
<protein>
    <recommendedName>
        <fullName evidence="2">R13L1/DRL21-like LRR repeat region domain-containing protein</fullName>
    </recommendedName>
</protein>
<dbReference type="PANTHER" id="PTHR47186">
    <property type="entry name" value="LEUCINE-RICH REPEAT-CONTAINING PROTEIN 57"/>
    <property type="match status" value="1"/>
</dbReference>
<feature type="domain" description="R13L1/DRL21-like LRR repeat region" evidence="2">
    <location>
        <begin position="1"/>
        <end position="67"/>
    </location>
</feature>
<gene>
    <name evidence="3" type="ORF">GIB67_027911</name>
</gene>
<evidence type="ECO:0000313" key="4">
    <source>
        <dbReference type="Proteomes" id="UP000541444"/>
    </source>
</evidence>
<dbReference type="AlphaFoldDB" id="A0A7J7LGI3"/>
<comment type="caution">
    <text evidence="3">The sequence shown here is derived from an EMBL/GenBank/DDBJ whole genome shotgun (WGS) entry which is preliminary data.</text>
</comment>
<sequence length="244" mass="27951">MEGLQPHPNLEILEMSDYRGSKLPCWMSNDFMLMWKVRILRLYGCNKCIKLPFLGKLPLLEELVIMNIHQVKCIGSEFYGIGTQDFLGISENENENDNDNDATTSNNKRGSSGGKLTLFPSLIALYLGGMKELEEWELPFERSDVVQLMLRLHTLRIIWAPKLKALPALGRLESLEYLFSVKHIGLELFGISDDDIIGTSRVGESLPMIVFPKLKTLDFRIMGEWEMIVRRGDEQNVSFILPWN</sequence>
<dbReference type="InterPro" id="IPR056789">
    <property type="entry name" value="LRR_R13L1-DRL21"/>
</dbReference>
<dbReference type="Gene3D" id="3.80.10.10">
    <property type="entry name" value="Ribonuclease Inhibitor"/>
    <property type="match status" value="1"/>
</dbReference>
<evidence type="ECO:0000256" key="1">
    <source>
        <dbReference type="SAM" id="MobiDB-lite"/>
    </source>
</evidence>
<dbReference type="EMBL" id="JACGCM010002299">
    <property type="protein sequence ID" value="KAF6141733.1"/>
    <property type="molecule type" value="Genomic_DNA"/>
</dbReference>
<dbReference type="PANTHER" id="PTHR47186:SF30">
    <property type="entry name" value="EF-HAND DOMAIN-CONTAINING PROTEIN"/>
    <property type="match status" value="1"/>
</dbReference>
<proteinExistence type="predicted"/>
<feature type="region of interest" description="Disordered" evidence="1">
    <location>
        <begin position="90"/>
        <end position="112"/>
    </location>
</feature>
<dbReference type="InterPro" id="IPR032675">
    <property type="entry name" value="LRR_dom_sf"/>
</dbReference>